<dbReference type="InterPro" id="IPR002067">
    <property type="entry name" value="MCP"/>
</dbReference>
<keyword evidence="3 6" id="KW-0812">Transmembrane</keyword>
<gene>
    <name evidence="8" type="ORF">LSP00402_LOCUS14902</name>
</gene>
<dbReference type="GO" id="GO:0055085">
    <property type="term" value="P:transmembrane transport"/>
    <property type="evidence" value="ECO:0007669"/>
    <property type="project" value="InterPro"/>
</dbReference>
<evidence type="ECO:0000256" key="4">
    <source>
        <dbReference type="ARBA" id="ARBA00022737"/>
    </source>
</evidence>
<feature type="repeat" description="Solcar" evidence="6">
    <location>
        <begin position="81"/>
        <end position="163"/>
    </location>
</feature>
<feature type="repeat" description="Solcar" evidence="6">
    <location>
        <begin position="1"/>
        <end position="72"/>
    </location>
</feature>
<dbReference type="PROSITE" id="PS50920">
    <property type="entry name" value="SOLCAR"/>
    <property type="match status" value="3"/>
</dbReference>
<dbReference type="GO" id="GO:0016020">
    <property type="term" value="C:membrane"/>
    <property type="evidence" value="ECO:0007669"/>
    <property type="project" value="UniProtKB-SubCell"/>
</dbReference>
<reference evidence="8" key="1">
    <citation type="submission" date="2021-01" db="EMBL/GenBank/DDBJ databases">
        <authorList>
            <person name="Corre E."/>
            <person name="Pelletier E."/>
            <person name="Niang G."/>
            <person name="Scheremetjew M."/>
            <person name="Finn R."/>
            <person name="Kale V."/>
            <person name="Holt S."/>
            <person name="Cochrane G."/>
            <person name="Meng A."/>
            <person name="Brown T."/>
            <person name="Cohen L."/>
        </authorList>
    </citation>
    <scope>NUCLEOTIDE SEQUENCE</scope>
    <source>
        <strain evidence="8">CCMP622</strain>
    </source>
</reference>
<evidence type="ECO:0000256" key="3">
    <source>
        <dbReference type="ARBA" id="ARBA00022692"/>
    </source>
</evidence>
<evidence type="ECO:0000256" key="1">
    <source>
        <dbReference type="ARBA" id="ARBA00004141"/>
    </source>
</evidence>
<dbReference type="PRINTS" id="PR00926">
    <property type="entry name" value="MITOCARRIER"/>
</dbReference>
<protein>
    <recommendedName>
        <fullName evidence="9">Mitochondrial carrier protein</fullName>
    </recommendedName>
</protein>
<evidence type="ECO:0000256" key="5">
    <source>
        <dbReference type="ARBA" id="ARBA00023136"/>
    </source>
</evidence>
<organism evidence="8">
    <name type="scientific">Lotharella oceanica</name>
    <dbReference type="NCBI Taxonomy" id="641309"/>
    <lineage>
        <taxon>Eukaryota</taxon>
        <taxon>Sar</taxon>
        <taxon>Rhizaria</taxon>
        <taxon>Cercozoa</taxon>
        <taxon>Chlorarachniophyceae</taxon>
        <taxon>Lotharella</taxon>
    </lineage>
</organism>
<comment type="similarity">
    <text evidence="7">Belongs to the mitochondrial carrier (TC 2.A.29) family.</text>
</comment>
<dbReference type="Pfam" id="PF00153">
    <property type="entry name" value="Mito_carr"/>
    <property type="match status" value="3"/>
</dbReference>
<dbReference type="Gene3D" id="1.50.40.10">
    <property type="entry name" value="Mitochondrial carrier domain"/>
    <property type="match status" value="1"/>
</dbReference>
<evidence type="ECO:0000256" key="7">
    <source>
        <dbReference type="RuleBase" id="RU000488"/>
    </source>
</evidence>
<keyword evidence="2 7" id="KW-0813">Transport</keyword>
<evidence type="ECO:0000256" key="2">
    <source>
        <dbReference type="ARBA" id="ARBA00022448"/>
    </source>
</evidence>
<accession>A0A7S2TWQ2</accession>
<evidence type="ECO:0008006" key="9">
    <source>
        <dbReference type="Google" id="ProtNLM"/>
    </source>
</evidence>
<keyword evidence="5 6" id="KW-0472">Membrane</keyword>
<dbReference type="SUPFAM" id="SSF103506">
    <property type="entry name" value="Mitochondrial carrier"/>
    <property type="match status" value="1"/>
</dbReference>
<dbReference type="InterPro" id="IPR023395">
    <property type="entry name" value="MCP_dom_sf"/>
</dbReference>
<sequence>MAKSAIAPFMRIKLLFQVTDRPFSLESAWGLATGLVRDEGIMSLWRGNSAVLVRTMPYVSIHFLAHDIAEEALRERPGENLSAGRKFAAGAFAGVTGTVCTYPLDLIRARMAVGPVYTWTHLVKDIYGQWGISGFYRGLTVTLAGIVPYTGIAWTIKGKLNESLSGARKRKLTAVEKLACGSTAGLIAQAITYPLEMVRRRMQMPLNEKLGNDSVGGTLRTLVRTEGAQGLFKGFTLNVIKGPIAIGISFATFDTLKEWFTPKTTRR</sequence>
<name>A0A7S2TWQ2_9EUKA</name>
<evidence type="ECO:0000256" key="6">
    <source>
        <dbReference type="PROSITE-ProRule" id="PRU00282"/>
    </source>
</evidence>
<dbReference type="InterPro" id="IPR018108">
    <property type="entry name" value="MCP_transmembrane"/>
</dbReference>
<dbReference type="AlphaFoldDB" id="A0A7S2TWQ2"/>
<proteinExistence type="inferred from homology"/>
<keyword evidence="4" id="KW-0677">Repeat</keyword>
<evidence type="ECO:0000313" key="8">
    <source>
        <dbReference type="EMBL" id="CAD9770913.1"/>
    </source>
</evidence>
<feature type="repeat" description="Solcar" evidence="6">
    <location>
        <begin position="172"/>
        <end position="259"/>
    </location>
</feature>
<comment type="subcellular location">
    <subcellularLocation>
        <location evidence="1">Membrane</location>
        <topology evidence="1">Multi-pass membrane protein</topology>
    </subcellularLocation>
</comment>
<dbReference type="EMBL" id="HBHP01023946">
    <property type="protein sequence ID" value="CAD9770913.1"/>
    <property type="molecule type" value="Transcribed_RNA"/>
</dbReference>
<dbReference type="PANTHER" id="PTHR24089">
    <property type="entry name" value="SOLUTE CARRIER FAMILY 25"/>
    <property type="match status" value="1"/>
</dbReference>